<keyword evidence="3" id="KW-1185">Reference proteome</keyword>
<organism evidence="2 3">
    <name type="scientific">Marmota monax</name>
    <name type="common">Woodchuck</name>
    <dbReference type="NCBI Taxonomy" id="9995"/>
    <lineage>
        <taxon>Eukaryota</taxon>
        <taxon>Metazoa</taxon>
        <taxon>Chordata</taxon>
        <taxon>Craniata</taxon>
        <taxon>Vertebrata</taxon>
        <taxon>Euteleostomi</taxon>
        <taxon>Mammalia</taxon>
        <taxon>Eutheria</taxon>
        <taxon>Euarchontoglires</taxon>
        <taxon>Glires</taxon>
        <taxon>Rodentia</taxon>
        <taxon>Sciuromorpha</taxon>
        <taxon>Sciuridae</taxon>
        <taxon>Xerinae</taxon>
        <taxon>Marmotini</taxon>
        <taxon>Marmota</taxon>
    </lineage>
</organism>
<dbReference type="Proteomes" id="UP000335636">
    <property type="component" value="Unassembled WGS sequence"/>
</dbReference>
<dbReference type="EMBL" id="WJEC01007866">
    <property type="protein sequence ID" value="KAF7466000.1"/>
    <property type="molecule type" value="Genomic_DNA"/>
</dbReference>
<reference evidence="1" key="2">
    <citation type="submission" date="2020-08" db="EMBL/GenBank/DDBJ databases">
        <authorList>
            <person name="Shumante A."/>
            <person name="Zimin A.V."/>
            <person name="Puiu D."/>
            <person name="Salzberg S.L."/>
        </authorList>
    </citation>
    <scope>NUCLEOTIDE SEQUENCE</scope>
    <source>
        <strain evidence="1">WC2-LM</strain>
        <tissue evidence="1">Liver</tissue>
    </source>
</reference>
<name>A0A5E4AM23_MARMO</name>
<reference evidence="2 3" key="1">
    <citation type="submission" date="2019-04" db="EMBL/GenBank/DDBJ databases">
        <authorList>
            <person name="Alioto T."/>
            <person name="Alioto T."/>
        </authorList>
    </citation>
    <scope>NUCLEOTIDE SEQUENCE [LARGE SCALE GENOMIC DNA]</scope>
</reference>
<evidence type="ECO:0000313" key="2">
    <source>
        <dbReference type="EMBL" id="VTJ58275.1"/>
    </source>
</evidence>
<gene>
    <name evidence="1" type="ORF">GHT09_003237</name>
    <name evidence="2" type="ORF">MONAX_5E037977</name>
</gene>
<proteinExistence type="predicted"/>
<protein>
    <submittedName>
        <fullName evidence="2">Uncharacterized protein</fullName>
    </submittedName>
</protein>
<dbReference type="Proteomes" id="UP000662637">
    <property type="component" value="Unassembled WGS sequence"/>
</dbReference>
<evidence type="ECO:0000313" key="3">
    <source>
        <dbReference type="Proteomes" id="UP000335636"/>
    </source>
</evidence>
<sequence>MKTSYKKLKKVSRELVALAPCSYSSRGGLGCGGGGGGSSEFDNLRGAGPKLEKIFSP</sequence>
<dbReference type="EMBL" id="CABDUW010000098">
    <property type="protein sequence ID" value="VTJ58275.1"/>
    <property type="molecule type" value="Genomic_DNA"/>
</dbReference>
<dbReference type="AlphaFoldDB" id="A0A5E4AM23"/>
<evidence type="ECO:0000313" key="1">
    <source>
        <dbReference type="EMBL" id="KAF7466000.1"/>
    </source>
</evidence>
<accession>A0A5E4AM23</accession>